<name>A6GCC9_9BACT</name>
<evidence type="ECO:0000256" key="2">
    <source>
        <dbReference type="ARBA" id="ARBA00022801"/>
    </source>
</evidence>
<dbReference type="eggNOG" id="COG3119">
    <property type="taxonomic scope" value="Bacteria"/>
</dbReference>
<comment type="similarity">
    <text evidence="1">Belongs to the sulfatase family.</text>
</comment>
<dbReference type="PANTHER" id="PTHR42693:SF53">
    <property type="entry name" value="ENDO-4-O-SULFATASE"/>
    <property type="match status" value="1"/>
</dbReference>
<protein>
    <submittedName>
        <fullName evidence="4">Arylsulfatase A and related enzyme</fullName>
    </submittedName>
</protein>
<keyword evidence="5" id="KW-1185">Reference proteome</keyword>
<evidence type="ECO:0000256" key="1">
    <source>
        <dbReference type="ARBA" id="ARBA00008779"/>
    </source>
</evidence>
<dbReference type="InterPro" id="IPR000917">
    <property type="entry name" value="Sulfatase_N"/>
</dbReference>
<keyword evidence="2" id="KW-0378">Hydrolase</keyword>
<proteinExistence type="inferred from homology"/>
<dbReference type="EMBL" id="ABCS01000064">
    <property type="protein sequence ID" value="EDM76488.1"/>
    <property type="molecule type" value="Genomic_DNA"/>
</dbReference>
<dbReference type="PANTHER" id="PTHR42693">
    <property type="entry name" value="ARYLSULFATASE FAMILY MEMBER"/>
    <property type="match status" value="1"/>
</dbReference>
<accession>A6GCC9</accession>
<dbReference type="Gene3D" id="3.30.1120.10">
    <property type="match status" value="1"/>
</dbReference>
<dbReference type="Proteomes" id="UP000005801">
    <property type="component" value="Unassembled WGS sequence"/>
</dbReference>
<gene>
    <name evidence="4" type="ORF">PPSIR1_00977</name>
</gene>
<feature type="domain" description="Sulfatase N-terminal" evidence="3">
    <location>
        <begin position="43"/>
        <end position="460"/>
    </location>
</feature>
<reference evidence="4 5" key="1">
    <citation type="submission" date="2007-06" db="EMBL/GenBank/DDBJ databases">
        <authorList>
            <person name="Shimkets L."/>
            <person name="Ferriera S."/>
            <person name="Johnson J."/>
            <person name="Kravitz S."/>
            <person name="Beeson K."/>
            <person name="Sutton G."/>
            <person name="Rogers Y.-H."/>
            <person name="Friedman R."/>
            <person name="Frazier M."/>
            <person name="Venter J.C."/>
        </authorList>
    </citation>
    <scope>NUCLEOTIDE SEQUENCE [LARGE SCALE GENOMIC DNA]</scope>
    <source>
        <strain evidence="4 5">SIR-1</strain>
    </source>
</reference>
<dbReference type="Pfam" id="PF00884">
    <property type="entry name" value="Sulfatase"/>
    <property type="match status" value="1"/>
</dbReference>
<sequence length="672" mass="74459">MVDQMRFPRFAYGEQGGFVDPLKQIFGFQGHAHDSNAFKDFFPGLWALRDNAVVLRNHRIASSACVPSRTVVFSGQYGTITKATQTDGVLKNGADRKFPWLGPDDFPTLGDWMRANGYTSHYFGKWHVSGEATTDLEGYGFSDWELSYPDPHGTLPNNLGHYRDYQFADIVTSFLRRRGLGIPYCVQHAAHNVAEATKRERDDVEEPQDPPAPWFAVASFTNPHDIGSFPIPRAVYDADVEGAPYTLAVPPKGAKGTLPKGGTMAIDLNPLGFPQNNADVPPTWDEKLRNKPSCQLDYVYKWGLALMSKAGLNAATSVDNPGTKREQLARAVKVTLASNASGMPLALTDNPELACRAFIQYYAYAIQQVDQHIDRVLRALDESGQADNTIVIFAPDHGEYAGAHNKMSEKWHSAYEEFTHVPVVVRFPDSLHVVPGGTRQVDELTSHADLLPTILGLAGVKGPALKATLAQLRRTHDKSYMPVGSDLSELLYGRAARAQDPETGRPREGVLFMTHDTITAPLDGETETDLDDESVPLSAYDVFLAAVDELRKGREDWPDEVEDIAPGEVCQPCLVNAVVSRDNWKLVRYHAPADQAPGVPDQYELYDLDRDPTEEHNLLVFNGEFPTPAPLQSLPEEHHPRVDIAQKAEAMMALLRELEQRMLVEPVRAEPT</sequence>
<dbReference type="InterPro" id="IPR017850">
    <property type="entry name" value="Alkaline_phosphatase_core_sf"/>
</dbReference>
<comment type="caution">
    <text evidence="4">The sequence shown here is derived from an EMBL/GenBank/DDBJ whole genome shotgun (WGS) entry which is preliminary data.</text>
</comment>
<dbReference type="GO" id="GO:0004065">
    <property type="term" value="F:arylsulfatase activity"/>
    <property type="evidence" value="ECO:0007669"/>
    <property type="project" value="TreeGrafter"/>
</dbReference>
<dbReference type="STRING" id="391625.PPSIR1_00977"/>
<dbReference type="AlphaFoldDB" id="A6GCC9"/>
<dbReference type="SUPFAM" id="SSF53649">
    <property type="entry name" value="Alkaline phosphatase-like"/>
    <property type="match status" value="1"/>
</dbReference>
<dbReference type="Gene3D" id="3.40.720.10">
    <property type="entry name" value="Alkaline Phosphatase, subunit A"/>
    <property type="match status" value="2"/>
</dbReference>
<evidence type="ECO:0000313" key="4">
    <source>
        <dbReference type="EMBL" id="EDM76488.1"/>
    </source>
</evidence>
<organism evidence="4 5">
    <name type="scientific">Plesiocystis pacifica SIR-1</name>
    <dbReference type="NCBI Taxonomy" id="391625"/>
    <lineage>
        <taxon>Bacteria</taxon>
        <taxon>Pseudomonadati</taxon>
        <taxon>Myxococcota</taxon>
        <taxon>Polyangia</taxon>
        <taxon>Nannocystales</taxon>
        <taxon>Nannocystaceae</taxon>
        <taxon>Plesiocystis</taxon>
    </lineage>
</organism>
<dbReference type="InterPro" id="IPR050738">
    <property type="entry name" value="Sulfatase"/>
</dbReference>
<evidence type="ECO:0000313" key="5">
    <source>
        <dbReference type="Proteomes" id="UP000005801"/>
    </source>
</evidence>
<evidence type="ECO:0000259" key="3">
    <source>
        <dbReference type="Pfam" id="PF00884"/>
    </source>
</evidence>